<organism evidence="1 2">
    <name type="scientific">Pontiella agarivorans</name>
    <dbReference type="NCBI Taxonomy" id="3038953"/>
    <lineage>
        <taxon>Bacteria</taxon>
        <taxon>Pseudomonadati</taxon>
        <taxon>Kiritimatiellota</taxon>
        <taxon>Kiritimatiellia</taxon>
        <taxon>Kiritimatiellales</taxon>
        <taxon>Pontiellaceae</taxon>
        <taxon>Pontiella</taxon>
    </lineage>
</organism>
<keyword evidence="2" id="KW-1185">Reference proteome</keyword>
<sequence length="317" mass="36263">MNISIFVVYFGNLPPFVPLFLSSCASNPAIDFLLLGDAWLTLDGDVPENCRVLGIGLDEFKERAYKATGIMPGFSSPYKLCDYKPVLGEIFGRELSGFDYWGFCDTDIVLGDVMSFLGDLESYDIFSTSREYLSGPLFFFRNTERINKLYSMSKDVEKVMSSEKHYCFDECSFAWSRLLAGQSILEVDTEIESMTEVIVKAQNRGEVSAHFKNLSLEPPKGFKGTVSVDNGRVLMNGQSYIHYHHLHNKGRSVYTYPKWHWSQVPESYWINCYGVFGKHGLDLGYRFNQYKTRWLKRVGRKLSNPLGRTDYNATKIT</sequence>
<dbReference type="Pfam" id="PF20330">
    <property type="entry name" value="DUF6625"/>
    <property type="match status" value="1"/>
</dbReference>
<protein>
    <submittedName>
        <fullName evidence="1">Uncharacterized protein</fullName>
    </submittedName>
</protein>
<gene>
    <name evidence="1" type="ORF">P9H32_03885</name>
</gene>
<evidence type="ECO:0000313" key="1">
    <source>
        <dbReference type="EMBL" id="MDZ8117755.1"/>
    </source>
</evidence>
<name>A0ABU5MU64_9BACT</name>
<dbReference type="Proteomes" id="UP001290861">
    <property type="component" value="Unassembled WGS sequence"/>
</dbReference>
<evidence type="ECO:0000313" key="2">
    <source>
        <dbReference type="Proteomes" id="UP001290861"/>
    </source>
</evidence>
<dbReference type="EMBL" id="JARVCO010000004">
    <property type="protein sequence ID" value="MDZ8117755.1"/>
    <property type="molecule type" value="Genomic_DNA"/>
</dbReference>
<comment type="caution">
    <text evidence="1">The sequence shown here is derived from an EMBL/GenBank/DDBJ whole genome shotgun (WGS) entry which is preliminary data.</text>
</comment>
<reference evidence="1 2" key="1">
    <citation type="journal article" date="2024" name="Appl. Environ. Microbiol.">
        <title>Pontiella agarivorans sp. nov., a novel marine anaerobic bacterium capable of degrading macroalgal polysaccharides and fixing nitrogen.</title>
        <authorList>
            <person name="Liu N."/>
            <person name="Kivenson V."/>
            <person name="Peng X."/>
            <person name="Cui Z."/>
            <person name="Lankiewicz T.S."/>
            <person name="Gosselin K.M."/>
            <person name="English C.J."/>
            <person name="Blair E.M."/>
            <person name="O'Malley M.A."/>
            <person name="Valentine D.L."/>
        </authorList>
    </citation>
    <scope>NUCLEOTIDE SEQUENCE [LARGE SCALE GENOMIC DNA]</scope>
    <source>
        <strain evidence="1 2">NLcol2</strain>
    </source>
</reference>
<proteinExistence type="predicted"/>
<dbReference type="RefSeq" id="WP_322607558.1">
    <property type="nucleotide sequence ID" value="NZ_JARVCO010000004.1"/>
</dbReference>
<accession>A0ABU5MU64</accession>
<dbReference type="InterPro" id="IPR046733">
    <property type="entry name" value="DUF6625"/>
</dbReference>